<evidence type="ECO:0000313" key="13">
    <source>
        <dbReference type="EMBL" id="SDG06109.1"/>
    </source>
</evidence>
<sequence>MKKLLQSLFVLLFFASAAIAQDRTITGTVTSSDDKLPIPGVSVKVKGTRSGTITDSNGKYSVSVPSGSTILDFSYIGYSTQSKSIGTESVINVVMMSDSKALSEVVVTALGISREAKSLGYSASVIKSDQLTDARSTNVLNSLAGKAPGVRINSQSGTLGGSTKVVIRGVNSLGVNSPLFVIDGVPVTDGTSAGGTAANNVDFGNRIGDLSSDDIESMTILKGAAATALYGSRAKDGAIIITSKRGTNSSRTSISVNSSARFENPLVLPEFQNEYAQGIYNTTTKTYDYGLKYSNGWGPKIADVQNQKFQDFLGRQVTLQAYPNNVKDFFNTGASYTNNVSIAGGGDNSDYRLSFTSVNEKGIIPESKLGKYNFSVNAGRKFSDKLSSRFVASYTRINADGRPSQSSNNTNVITSAIYGLPRVVDINDVRDNVIDANGKQIFLTTDRTGNNPYWIMNYNRTSNTVDRFLGSYTFEYKPFSWMTVSNVLGGDIYTEKRASVTRKGTAGINNGAFTNTDIFQRQINDDLLVSMEQNNLIKDFKFKLVVGGNINERSSQSTVVNATDLTIDQLYNYSNAVKAVPSLGYSKRRLMGLYGSLSVSYKDFLYLDVTGRNDWTSTLPVNNRSYFYPSVSGSFIFTELLKDQNLDWLSYGKLRASWASVGSDLLPYKLDFQYDPVTTIFLQYVGAQTAIFPIGNISTAFSGPRILPNAALVPEKQNSYEFGTELKFLKNRIGLDFSYYNTRTKNQLIDIDVAISTGYFAKTVNVGAIRNRGIELALNLVPLKAKDFSWDITANFSKNKQVVEALAPGLNQYSLSSGWSGLQIKAEVNQSFGLYGLDWQKDPNGNIVIDAASGLKIPSASAQRLGNIYPDWMLGLNNQFRYKNFSLSGLIDFRQGGVFYSGTVANLRTSGLAIETGGDRTPIVDKGVNLVNGQYVTNTTAVRSMQDYWGNEAAVANTIGNIFDASYVKLREVRFSYAIPANLLKKTVFKSAEIGVEGRNLWLIKSHVPHVDPEMNFFGAGVVGEGVEFNSIPSTRSFGFNLRFGL</sequence>
<keyword evidence="10" id="KW-0732">Signal</keyword>
<keyword evidence="2 8" id="KW-0813">Transport</keyword>
<keyword evidence="4 8" id="KW-0812">Transmembrane</keyword>
<evidence type="ECO:0000256" key="5">
    <source>
        <dbReference type="ARBA" id="ARBA00023077"/>
    </source>
</evidence>
<dbReference type="RefSeq" id="WP_090497542.1">
    <property type="nucleotide sequence ID" value="NZ_FNCH01000003.1"/>
</dbReference>
<dbReference type="InterPro" id="IPR023997">
    <property type="entry name" value="TonB-dep_OMP_SusC/RagA_CS"/>
</dbReference>
<keyword evidence="6 8" id="KW-0472">Membrane</keyword>
<dbReference type="GO" id="GO:0009279">
    <property type="term" value="C:cell outer membrane"/>
    <property type="evidence" value="ECO:0007669"/>
    <property type="project" value="UniProtKB-SubCell"/>
</dbReference>
<dbReference type="STRING" id="405671.SAMN05421827_10388"/>
<evidence type="ECO:0000313" key="14">
    <source>
        <dbReference type="Proteomes" id="UP000199643"/>
    </source>
</evidence>
<keyword evidence="3 8" id="KW-1134">Transmembrane beta strand</keyword>
<evidence type="ECO:0000256" key="7">
    <source>
        <dbReference type="ARBA" id="ARBA00023237"/>
    </source>
</evidence>
<organism evidence="13 14">
    <name type="scientific">Pedobacter terrae</name>
    <dbReference type="NCBI Taxonomy" id="405671"/>
    <lineage>
        <taxon>Bacteria</taxon>
        <taxon>Pseudomonadati</taxon>
        <taxon>Bacteroidota</taxon>
        <taxon>Sphingobacteriia</taxon>
        <taxon>Sphingobacteriales</taxon>
        <taxon>Sphingobacteriaceae</taxon>
        <taxon>Pedobacter</taxon>
    </lineage>
</organism>
<proteinExistence type="inferred from homology"/>
<dbReference type="Proteomes" id="UP000199643">
    <property type="component" value="Unassembled WGS sequence"/>
</dbReference>
<evidence type="ECO:0000256" key="2">
    <source>
        <dbReference type="ARBA" id="ARBA00022448"/>
    </source>
</evidence>
<reference evidence="14" key="1">
    <citation type="submission" date="2016-10" db="EMBL/GenBank/DDBJ databases">
        <authorList>
            <person name="Varghese N."/>
            <person name="Submissions S."/>
        </authorList>
    </citation>
    <scope>NUCLEOTIDE SEQUENCE [LARGE SCALE GENOMIC DNA]</scope>
    <source>
        <strain evidence="14">DSM 17933</strain>
    </source>
</reference>
<gene>
    <name evidence="13" type="ORF">SAMN05421827_10388</name>
</gene>
<comment type="similarity">
    <text evidence="8 9">Belongs to the TonB-dependent receptor family.</text>
</comment>
<evidence type="ECO:0000256" key="9">
    <source>
        <dbReference type="RuleBase" id="RU003357"/>
    </source>
</evidence>
<keyword evidence="14" id="KW-1185">Reference proteome</keyword>
<dbReference type="Pfam" id="PF00593">
    <property type="entry name" value="TonB_dep_Rec_b-barrel"/>
    <property type="match status" value="1"/>
</dbReference>
<dbReference type="Gene3D" id="2.60.40.1120">
    <property type="entry name" value="Carboxypeptidase-like, regulatory domain"/>
    <property type="match status" value="1"/>
</dbReference>
<dbReference type="SUPFAM" id="SSF49464">
    <property type="entry name" value="Carboxypeptidase regulatory domain-like"/>
    <property type="match status" value="1"/>
</dbReference>
<evidence type="ECO:0000259" key="11">
    <source>
        <dbReference type="Pfam" id="PF00593"/>
    </source>
</evidence>
<dbReference type="AlphaFoldDB" id="A0A1G7R7H1"/>
<dbReference type="Pfam" id="PF13715">
    <property type="entry name" value="CarbopepD_reg_2"/>
    <property type="match status" value="1"/>
</dbReference>
<accession>A0A1G7R7H1</accession>
<dbReference type="PROSITE" id="PS52016">
    <property type="entry name" value="TONB_DEPENDENT_REC_3"/>
    <property type="match status" value="1"/>
</dbReference>
<dbReference type="EMBL" id="FNCH01000003">
    <property type="protein sequence ID" value="SDG06109.1"/>
    <property type="molecule type" value="Genomic_DNA"/>
</dbReference>
<keyword evidence="5 9" id="KW-0798">TonB box</keyword>
<evidence type="ECO:0000256" key="6">
    <source>
        <dbReference type="ARBA" id="ARBA00023136"/>
    </source>
</evidence>
<name>A0A1G7R7H1_9SPHI</name>
<evidence type="ECO:0000256" key="8">
    <source>
        <dbReference type="PROSITE-ProRule" id="PRU01360"/>
    </source>
</evidence>
<dbReference type="InterPro" id="IPR036942">
    <property type="entry name" value="Beta-barrel_TonB_sf"/>
</dbReference>
<dbReference type="NCBIfam" id="TIGR04057">
    <property type="entry name" value="SusC_RagA_signa"/>
    <property type="match status" value="1"/>
</dbReference>
<dbReference type="Gene3D" id="2.170.130.10">
    <property type="entry name" value="TonB-dependent receptor, plug domain"/>
    <property type="match status" value="1"/>
</dbReference>
<feature type="domain" description="TonB-dependent receptor plug" evidence="12">
    <location>
        <begin position="117"/>
        <end position="237"/>
    </location>
</feature>
<dbReference type="InterPro" id="IPR037066">
    <property type="entry name" value="Plug_dom_sf"/>
</dbReference>
<dbReference type="InterPro" id="IPR008969">
    <property type="entry name" value="CarboxyPept-like_regulatory"/>
</dbReference>
<keyword evidence="7 8" id="KW-0998">Cell outer membrane</keyword>
<dbReference type="OrthoDB" id="9768177at2"/>
<comment type="subcellular location">
    <subcellularLocation>
        <location evidence="1 8">Cell outer membrane</location>
        <topology evidence="1 8">Multi-pass membrane protein</topology>
    </subcellularLocation>
</comment>
<evidence type="ECO:0000256" key="1">
    <source>
        <dbReference type="ARBA" id="ARBA00004571"/>
    </source>
</evidence>
<dbReference type="InterPro" id="IPR023996">
    <property type="entry name" value="TonB-dep_OMP_SusC/RagA"/>
</dbReference>
<feature type="signal peptide" evidence="10">
    <location>
        <begin position="1"/>
        <end position="20"/>
    </location>
</feature>
<feature type="chain" id="PRO_5011506516" evidence="10">
    <location>
        <begin position="21"/>
        <end position="1046"/>
    </location>
</feature>
<feature type="domain" description="TonB-dependent receptor-like beta-barrel" evidence="11">
    <location>
        <begin position="443"/>
        <end position="902"/>
    </location>
</feature>
<dbReference type="Gene3D" id="2.40.170.20">
    <property type="entry name" value="TonB-dependent receptor, beta-barrel domain"/>
    <property type="match status" value="1"/>
</dbReference>
<evidence type="ECO:0000259" key="12">
    <source>
        <dbReference type="Pfam" id="PF07715"/>
    </source>
</evidence>
<dbReference type="InterPro" id="IPR000531">
    <property type="entry name" value="Beta-barrel_TonB"/>
</dbReference>
<dbReference type="Pfam" id="PF07715">
    <property type="entry name" value="Plug"/>
    <property type="match status" value="1"/>
</dbReference>
<dbReference type="SUPFAM" id="SSF56935">
    <property type="entry name" value="Porins"/>
    <property type="match status" value="1"/>
</dbReference>
<dbReference type="InterPro" id="IPR012910">
    <property type="entry name" value="Plug_dom"/>
</dbReference>
<dbReference type="InterPro" id="IPR039426">
    <property type="entry name" value="TonB-dep_rcpt-like"/>
</dbReference>
<evidence type="ECO:0000256" key="4">
    <source>
        <dbReference type="ARBA" id="ARBA00022692"/>
    </source>
</evidence>
<evidence type="ECO:0000256" key="10">
    <source>
        <dbReference type="SAM" id="SignalP"/>
    </source>
</evidence>
<dbReference type="NCBIfam" id="TIGR04056">
    <property type="entry name" value="OMP_RagA_SusC"/>
    <property type="match status" value="1"/>
</dbReference>
<protein>
    <submittedName>
        <fullName evidence="13">TonB-linked outer membrane protein, SusC/RagA family</fullName>
    </submittedName>
</protein>
<evidence type="ECO:0000256" key="3">
    <source>
        <dbReference type="ARBA" id="ARBA00022452"/>
    </source>
</evidence>